<proteinExistence type="predicted"/>
<feature type="chain" id="PRO_5045488279" description="Secreted protein" evidence="1">
    <location>
        <begin position="30"/>
        <end position="110"/>
    </location>
</feature>
<keyword evidence="3" id="KW-1185">Reference proteome</keyword>
<reference evidence="2" key="1">
    <citation type="submission" date="2022-02" db="EMBL/GenBank/DDBJ databases">
        <authorList>
            <person name="Lee M."/>
            <person name="Kim S.-J."/>
            <person name="Jung M.-Y."/>
        </authorList>
    </citation>
    <scope>NUCLEOTIDE SEQUENCE</scope>
    <source>
        <strain evidence="2">JHP9</strain>
    </source>
</reference>
<accession>A0ABT0QXI8</accession>
<dbReference type="InterPro" id="IPR006311">
    <property type="entry name" value="TAT_signal"/>
</dbReference>
<feature type="signal peptide" evidence="1">
    <location>
        <begin position="1"/>
        <end position="29"/>
    </location>
</feature>
<protein>
    <recommendedName>
        <fullName evidence="4">Secreted protein</fullName>
    </recommendedName>
</protein>
<comment type="caution">
    <text evidence="2">The sequence shown here is derived from an EMBL/GenBank/DDBJ whole genome shotgun (WGS) entry which is preliminary data.</text>
</comment>
<evidence type="ECO:0000256" key="1">
    <source>
        <dbReference type="SAM" id="SignalP"/>
    </source>
</evidence>
<dbReference type="EMBL" id="JAKNCJ010000001">
    <property type="protein sequence ID" value="MCL6422387.1"/>
    <property type="molecule type" value="Genomic_DNA"/>
</dbReference>
<dbReference type="Proteomes" id="UP001203761">
    <property type="component" value="Unassembled WGS sequence"/>
</dbReference>
<sequence>MHAIPRSTFLTGALTAVAALGLGTSAASAHGTAGSSGAPSTTYTWGTAYTFANTERYVYLREARTGYVLIFQRSRSGSYCLYRRTCWIPCGAVPATIPEPEDNAEPLFAP</sequence>
<organism evidence="2 3">
    <name type="scientific">Brachybacterium equifaecis</name>
    <dbReference type="NCBI Taxonomy" id="2910770"/>
    <lineage>
        <taxon>Bacteria</taxon>
        <taxon>Bacillati</taxon>
        <taxon>Actinomycetota</taxon>
        <taxon>Actinomycetes</taxon>
        <taxon>Micrococcales</taxon>
        <taxon>Dermabacteraceae</taxon>
        <taxon>Brachybacterium</taxon>
    </lineage>
</organism>
<keyword evidence="1" id="KW-0732">Signal</keyword>
<evidence type="ECO:0000313" key="2">
    <source>
        <dbReference type="EMBL" id="MCL6422387.1"/>
    </source>
</evidence>
<dbReference type="PROSITE" id="PS51318">
    <property type="entry name" value="TAT"/>
    <property type="match status" value="1"/>
</dbReference>
<name>A0ABT0QXI8_9MICO</name>
<evidence type="ECO:0008006" key="4">
    <source>
        <dbReference type="Google" id="ProtNLM"/>
    </source>
</evidence>
<dbReference type="RefSeq" id="WP_249736489.1">
    <property type="nucleotide sequence ID" value="NZ_JAKNCJ010000001.1"/>
</dbReference>
<gene>
    <name evidence="2" type="ORF">Bequi_03140</name>
</gene>
<evidence type="ECO:0000313" key="3">
    <source>
        <dbReference type="Proteomes" id="UP001203761"/>
    </source>
</evidence>